<dbReference type="GO" id="GO:0016533">
    <property type="term" value="C:protein kinase 5 complex"/>
    <property type="evidence" value="ECO:0007669"/>
    <property type="project" value="InterPro"/>
</dbReference>
<evidence type="ECO:0000313" key="3">
    <source>
        <dbReference type="Proteomes" id="UP001239994"/>
    </source>
</evidence>
<dbReference type="GO" id="GO:0007411">
    <property type="term" value="P:axon guidance"/>
    <property type="evidence" value="ECO:0007669"/>
    <property type="project" value="TreeGrafter"/>
</dbReference>
<dbReference type="InterPro" id="IPR036915">
    <property type="entry name" value="Cyclin-like_sf"/>
</dbReference>
<gene>
    <name evidence="2" type="ORF">P4O66_012321</name>
</gene>
<keyword evidence="3" id="KW-1185">Reference proteome</keyword>
<accession>A0AAD8Z6E0</accession>
<dbReference type="InterPro" id="IPR004944">
    <property type="entry name" value="CDK5_activator"/>
</dbReference>
<evidence type="ECO:0000256" key="1">
    <source>
        <dbReference type="ARBA" id="ARBA00010175"/>
    </source>
</evidence>
<dbReference type="GO" id="GO:0061575">
    <property type="term" value="F:cyclin-dependent protein serine/threonine kinase activator activity"/>
    <property type="evidence" value="ECO:0007669"/>
    <property type="project" value="InterPro"/>
</dbReference>
<comment type="caution">
    <text evidence="2">The sequence shown here is derived from an EMBL/GenBank/DDBJ whole genome shotgun (WGS) entry which is preliminary data.</text>
</comment>
<feature type="non-terminal residue" evidence="2">
    <location>
        <position position="1"/>
    </location>
</feature>
<dbReference type="GO" id="GO:0019901">
    <property type="term" value="F:protein kinase binding"/>
    <property type="evidence" value="ECO:0007669"/>
    <property type="project" value="TreeGrafter"/>
</dbReference>
<dbReference type="GO" id="GO:0030426">
    <property type="term" value="C:growth cone"/>
    <property type="evidence" value="ECO:0007669"/>
    <property type="project" value="TreeGrafter"/>
</dbReference>
<organism evidence="2 3">
    <name type="scientific">Electrophorus voltai</name>
    <dbReference type="NCBI Taxonomy" id="2609070"/>
    <lineage>
        <taxon>Eukaryota</taxon>
        <taxon>Metazoa</taxon>
        <taxon>Chordata</taxon>
        <taxon>Craniata</taxon>
        <taxon>Vertebrata</taxon>
        <taxon>Euteleostomi</taxon>
        <taxon>Actinopterygii</taxon>
        <taxon>Neopterygii</taxon>
        <taxon>Teleostei</taxon>
        <taxon>Ostariophysi</taxon>
        <taxon>Gymnotiformes</taxon>
        <taxon>Gymnotoidei</taxon>
        <taxon>Gymnotidae</taxon>
        <taxon>Electrophorus</taxon>
    </lineage>
</organism>
<reference evidence="2" key="1">
    <citation type="submission" date="2023-03" db="EMBL/GenBank/DDBJ databases">
        <title>Electrophorus voltai genome.</title>
        <authorList>
            <person name="Bian C."/>
        </authorList>
    </citation>
    <scope>NUCLEOTIDE SEQUENCE</scope>
    <source>
        <strain evidence="2">CB-2022</strain>
        <tissue evidence="2">Muscle</tissue>
    </source>
</reference>
<evidence type="ECO:0000313" key="2">
    <source>
        <dbReference type="EMBL" id="KAK1792369.1"/>
    </source>
</evidence>
<dbReference type="GO" id="GO:0005737">
    <property type="term" value="C:cytoplasm"/>
    <property type="evidence" value="ECO:0007669"/>
    <property type="project" value="TreeGrafter"/>
</dbReference>
<name>A0AAD8Z6E0_9TELE</name>
<dbReference type="PANTHER" id="PTHR23401">
    <property type="entry name" value="CYCLIN DEPENDANT KINASE-5 ACTIVATOR"/>
    <property type="match status" value="1"/>
</dbReference>
<dbReference type="Pfam" id="PF03261">
    <property type="entry name" value="CDK5_activator"/>
    <property type="match status" value="1"/>
</dbReference>
<dbReference type="Proteomes" id="UP001239994">
    <property type="component" value="Unassembled WGS sequence"/>
</dbReference>
<dbReference type="SUPFAM" id="SSF47954">
    <property type="entry name" value="Cyclin-like"/>
    <property type="match status" value="1"/>
</dbReference>
<proteinExistence type="inferred from homology"/>
<dbReference type="PANTHER" id="PTHR23401:SF0">
    <property type="entry name" value="CYCLIN-DEPENDENT KINASE 5 ACTIVATOR"/>
    <property type="match status" value="1"/>
</dbReference>
<dbReference type="Gene3D" id="1.10.472.10">
    <property type="entry name" value="Cyclin-like"/>
    <property type="match status" value="1"/>
</dbReference>
<protein>
    <submittedName>
        <fullName evidence="2">Uncharacterized protein</fullName>
    </submittedName>
</protein>
<dbReference type="EMBL" id="JAROKS010000019">
    <property type="protein sequence ID" value="KAK1792369.1"/>
    <property type="molecule type" value="Genomic_DNA"/>
</dbReference>
<sequence length="107" mass="12063">MKLAYGDGLEALESTTVSKPERLGQASTASMPRRLFMHSTTSELLTCLGACLCQHCCLLKDLTADEPVQWLQIVDHYLTLTGWQEQSFIITYARHPGTIILITFIYR</sequence>
<comment type="similarity">
    <text evidence="1">Belongs to the cyclin-dependent kinase 5 activator family.</text>
</comment>
<dbReference type="AlphaFoldDB" id="A0AAD8Z6E0"/>